<evidence type="ECO:0000313" key="1">
    <source>
        <dbReference type="EMBL" id="KZT66055.1"/>
    </source>
</evidence>
<sequence>MRWRQAFVHREAAGCRGMGEQWISSDVWVEKAGADDGRGTTSVSYALDVVVRQGYFPAYKEASMQSEKCRPTEVRRNHVPRKQLEPVSRGTAFKIMTLSTYIKGQKTRPRIELANVSTDERSVTYAVAWYARGVGWSNGERMWKLHLILALLLVV</sequence>
<dbReference type="AlphaFoldDB" id="A0A165MS84"/>
<dbReference type="Proteomes" id="UP000076727">
    <property type="component" value="Unassembled WGS sequence"/>
</dbReference>
<accession>A0A165MS84</accession>
<keyword evidence="2" id="KW-1185">Reference proteome</keyword>
<proteinExistence type="predicted"/>
<name>A0A165MS84_9APHY</name>
<evidence type="ECO:0000313" key="2">
    <source>
        <dbReference type="Proteomes" id="UP000076727"/>
    </source>
</evidence>
<reference evidence="1 2" key="1">
    <citation type="journal article" date="2016" name="Mol. Biol. Evol.">
        <title>Comparative Genomics of Early-Diverging Mushroom-Forming Fungi Provides Insights into the Origins of Lignocellulose Decay Capabilities.</title>
        <authorList>
            <person name="Nagy L.G."/>
            <person name="Riley R."/>
            <person name="Tritt A."/>
            <person name="Adam C."/>
            <person name="Daum C."/>
            <person name="Floudas D."/>
            <person name="Sun H."/>
            <person name="Yadav J.S."/>
            <person name="Pangilinan J."/>
            <person name="Larsson K.H."/>
            <person name="Matsuura K."/>
            <person name="Barry K."/>
            <person name="Labutti K."/>
            <person name="Kuo R."/>
            <person name="Ohm R.A."/>
            <person name="Bhattacharya S.S."/>
            <person name="Shirouzu T."/>
            <person name="Yoshinaga Y."/>
            <person name="Martin F.M."/>
            <person name="Grigoriev I.V."/>
            <person name="Hibbett D.S."/>
        </authorList>
    </citation>
    <scope>NUCLEOTIDE SEQUENCE [LARGE SCALE GENOMIC DNA]</scope>
    <source>
        <strain evidence="1 2">L-15889</strain>
    </source>
</reference>
<protein>
    <submittedName>
        <fullName evidence="1">Uncharacterized protein</fullName>
    </submittedName>
</protein>
<gene>
    <name evidence="1" type="ORF">DAEQUDRAFT_740227</name>
</gene>
<organism evidence="1 2">
    <name type="scientific">Daedalea quercina L-15889</name>
    <dbReference type="NCBI Taxonomy" id="1314783"/>
    <lineage>
        <taxon>Eukaryota</taxon>
        <taxon>Fungi</taxon>
        <taxon>Dikarya</taxon>
        <taxon>Basidiomycota</taxon>
        <taxon>Agaricomycotina</taxon>
        <taxon>Agaricomycetes</taxon>
        <taxon>Polyporales</taxon>
        <taxon>Fomitopsis</taxon>
    </lineage>
</organism>
<dbReference type="EMBL" id="KV429095">
    <property type="protein sequence ID" value="KZT66055.1"/>
    <property type="molecule type" value="Genomic_DNA"/>
</dbReference>